<keyword evidence="7" id="KW-1133">Transmembrane helix</keyword>
<feature type="transmembrane region" description="Helical" evidence="7">
    <location>
        <begin position="410"/>
        <end position="432"/>
    </location>
</feature>
<evidence type="ECO:0000313" key="9">
    <source>
        <dbReference type="EMBL" id="PPT90454.1"/>
    </source>
</evidence>
<feature type="coiled-coil region" evidence="5">
    <location>
        <begin position="139"/>
        <end position="187"/>
    </location>
</feature>
<dbReference type="InterPro" id="IPR003895">
    <property type="entry name" value="T3SS_SctE/BipB"/>
</dbReference>
<keyword evidence="7" id="KW-0812">Transmembrane</keyword>
<dbReference type="GO" id="GO:0016020">
    <property type="term" value="C:membrane"/>
    <property type="evidence" value="ECO:0007669"/>
    <property type="project" value="InterPro"/>
</dbReference>
<comment type="caution">
    <text evidence="9">The sequence shown here is derived from an EMBL/GenBank/DDBJ whole genome shotgun (WGS) entry which is preliminary data.</text>
</comment>
<proteinExistence type="inferred from homology"/>
<evidence type="ECO:0000256" key="4">
    <source>
        <dbReference type="ARBA" id="ARBA00035640"/>
    </source>
</evidence>
<dbReference type="AlphaFoldDB" id="A0A2S6ZDV1"/>
<protein>
    <recommendedName>
        <fullName evidence="8">Translocator protein BipB-like C-terminal domain-containing protein</fullName>
    </recommendedName>
</protein>
<dbReference type="Gene3D" id="1.20.120.330">
    <property type="entry name" value="Nucleotidyltransferases domain 2"/>
    <property type="match status" value="1"/>
</dbReference>
<comment type="similarity">
    <text evidence="4">Belongs to the SctE/SipB/YopB family.</text>
</comment>
<keyword evidence="5" id="KW-0175">Coiled coil</keyword>
<evidence type="ECO:0000256" key="2">
    <source>
        <dbReference type="ARBA" id="ARBA00022870"/>
    </source>
</evidence>
<name>A0A2S6ZDV1_9XANT</name>
<evidence type="ECO:0000259" key="8">
    <source>
        <dbReference type="Pfam" id="PF04888"/>
    </source>
</evidence>
<dbReference type="InterPro" id="IPR006972">
    <property type="entry name" value="BipB-like_C"/>
</dbReference>
<organism evidence="9 10">
    <name type="scientific">Xanthomonas theicola</name>
    <dbReference type="NCBI Taxonomy" id="56464"/>
    <lineage>
        <taxon>Bacteria</taxon>
        <taxon>Pseudomonadati</taxon>
        <taxon>Pseudomonadota</taxon>
        <taxon>Gammaproteobacteria</taxon>
        <taxon>Lysobacterales</taxon>
        <taxon>Lysobacteraceae</taxon>
        <taxon>Xanthomonas</taxon>
    </lineage>
</organism>
<evidence type="ECO:0000256" key="1">
    <source>
        <dbReference type="ARBA" id="ARBA00004301"/>
    </source>
</evidence>
<dbReference type="PRINTS" id="PR01375">
    <property type="entry name" value="BACINVASINB"/>
</dbReference>
<accession>A0A2S6ZDV1</accession>
<evidence type="ECO:0000256" key="6">
    <source>
        <dbReference type="SAM" id="MobiDB-lite"/>
    </source>
</evidence>
<evidence type="ECO:0000256" key="5">
    <source>
        <dbReference type="SAM" id="Coils"/>
    </source>
</evidence>
<reference evidence="9 10" key="1">
    <citation type="submission" date="2016-08" db="EMBL/GenBank/DDBJ databases">
        <title>Evolution of the type three secretion system and type three effector repertoires in Xanthomonas.</title>
        <authorList>
            <person name="Merda D."/>
            <person name="Briand M."/>
            <person name="Bosis E."/>
            <person name="Rousseau C."/>
            <person name="Portier P."/>
            <person name="Jacques M.-A."/>
            <person name="Fischer-Le Saux M."/>
        </authorList>
    </citation>
    <scope>NUCLEOTIDE SEQUENCE [LARGE SCALE GENOMIC DNA]</scope>
    <source>
        <strain evidence="9 10">CFBP 4691</strain>
    </source>
</reference>
<dbReference type="GO" id="GO:0005576">
    <property type="term" value="C:extracellular region"/>
    <property type="evidence" value="ECO:0007669"/>
    <property type="project" value="InterPro"/>
</dbReference>
<dbReference type="Proteomes" id="UP000239898">
    <property type="component" value="Unassembled WGS sequence"/>
</dbReference>
<evidence type="ECO:0000256" key="3">
    <source>
        <dbReference type="ARBA" id="ARBA00023026"/>
    </source>
</evidence>
<feature type="transmembrane region" description="Helical" evidence="7">
    <location>
        <begin position="326"/>
        <end position="359"/>
    </location>
</feature>
<keyword evidence="7" id="KW-0472">Membrane</keyword>
<sequence length="604" mass="63249">MTSVVLHGGQIGSLSNRPMARRAEQLTRMPPSILKEAERAAQELAGLIVDTAAEDLASGGRGRDSDPARPRLTPPRQFAAGGTAPHDAVVDARQSGRLLASMMAALQDGSLSKLAFNAQSAAVRDAVRAAGDTRLADEYEAASNAVSAAMDRLAALKDTLAGATEEAAALERQLAEAESALAALEPDSPQYQAAMQSRDALRDALTAAKTKLDGIKNSVRQQQDHVLALQKKADGLLERANLQGTDLPNAAVKKDTSNIARLLTLMMQLGELMLNTGETRSETQQKLLEVQQDVRVKKLAKDAAKAETELAKIEAMNKAMGCIGKILGAVVTAVVVVGAAFTGGASLALAGIGLALMVADEIHQAVTGNSFMEQAMKPLMNLLQPLLQFVMDKVAGAMESLGVDAQTAKMVAMIAVSVAMAAAVVALAVTGAGSAIASAVSNVVGKLSSVLTKVLEKTIAKLIPEALKKSISQMAKQMSSAATRMFDSAIERLGLFSDLSSKQVYASNLGRVSAGVNFGKTVIDGGLEVGVQAANQQVARTMADVKFTMSELDLLNDMFASLLDQFKKTLNVSQEFFRHASDAIDQRTSTGAAITRAVRGARAA</sequence>
<evidence type="ECO:0000256" key="7">
    <source>
        <dbReference type="SAM" id="Phobius"/>
    </source>
</evidence>
<feature type="domain" description="Translocator protein BipB-like C-terminal" evidence="8">
    <location>
        <begin position="265"/>
        <end position="596"/>
    </location>
</feature>
<evidence type="ECO:0000313" key="10">
    <source>
        <dbReference type="Proteomes" id="UP000239898"/>
    </source>
</evidence>
<gene>
    <name evidence="9" type="ORF">XthCFBP4691_12310</name>
</gene>
<keyword evidence="2" id="KW-1043">Host membrane</keyword>
<feature type="region of interest" description="Disordered" evidence="6">
    <location>
        <begin position="55"/>
        <end position="85"/>
    </location>
</feature>
<keyword evidence="3" id="KW-0843">Virulence</keyword>
<keyword evidence="10" id="KW-1185">Reference proteome</keyword>
<feature type="region of interest" description="Disordered" evidence="6">
    <location>
        <begin position="1"/>
        <end position="20"/>
    </location>
</feature>
<dbReference type="EMBL" id="MIGX01000057">
    <property type="protein sequence ID" value="PPT90454.1"/>
    <property type="molecule type" value="Genomic_DNA"/>
</dbReference>
<dbReference type="Pfam" id="PF04888">
    <property type="entry name" value="SseC"/>
    <property type="match status" value="1"/>
</dbReference>
<dbReference type="GO" id="GO:0033644">
    <property type="term" value="C:host cell membrane"/>
    <property type="evidence" value="ECO:0007669"/>
    <property type="project" value="UniProtKB-SubCell"/>
</dbReference>
<comment type="subcellular location">
    <subcellularLocation>
        <location evidence="1">Host membrane</location>
        <topology evidence="1">Multi-pass membrane protein</topology>
    </subcellularLocation>
</comment>